<dbReference type="Pfam" id="PF25597">
    <property type="entry name" value="SH3_retrovirus"/>
    <property type="match status" value="1"/>
</dbReference>
<accession>A0A2N9GYL1</accession>
<dbReference type="InterPro" id="IPR039537">
    <property type="entry name" value="Retrotran_Ty1/copia-like"/>
</dbReference>
<name>A0A2N9GYL1_FAGSY</name>
<dbReference type="Pfam" id="PF13976">
    <property type="entry name" value="gag_pre-integrs"/>
    <property type="match status" value="1"/>
</dbReference>
<dbReference type="InterPro" id="IPR054722">
    <property type="entry name" value="PolX-like_BBD"/>
</dbReference>
<dbReference type="SUPFAM" id="SSF57756">
    <property type="entry name" value="Retrovirus zinc finger-like domains"/>
    <property type="match status" value="1"/>
</dbReference>
<dbReference type="SMART" id="SM00343">
    <property type="entry name" value="ZnF_C2HC"/>
    <property type="match status" value="2"/>
</dbReference>
<keyword evidence="1" id="KW-0378">Hydrolase</keyword>
<sequence length="517" mass="56218">MDTTKLPQTVIAAHPSFSSRNGSKYCKNCYQQGHLLFECPTVQCRYCHKIGHIVYNCPTRPPKPSHSRTLPWPDNPSVVAATTESFSAPSLSYVSVSELRSLVFSIVKHILSTSGKVSSAVSGNTWYFDSACCNHMSPDSQLFSSVIPTTHAPLIQTANGSYISANHTGSVSTPTLSLSDTYLIPNLTLNLISVGQLCELGYDLWFGSSGCRVQDPQTNQVLGTGRRVGRMFELTSLHLPSTPTPPPSQVAHTASVFPLSLWHLRLGHVSVQKLRSLVSSGFLGQVKHDSVDCVSCQLAKQPALSFTNSDSSSHASFDLIHSDIWGPSPTATVAALTAVYTINRLPSSALQNVTPFERLYGTPASYSSLRVFGCACFVLLQPHEHSKLEPRSRLCCFLGYGIEHKGYRCWDPISQRLRISRHVVFWEHTMFNSLSKFTTCSTPSFFTNPSLPLFPISPADSPTSPLAPPLAVDHVLDQTPDLPLAAPPADSPASPQEPAPPVDPVTDQPPPLPHSSF</sequence>
<dbReference type="PANTHER" id="PTHR42648">
    <property type="entry name" value="TRANSPOSASE, PUTATIVE-RELATED"/>
    <property type="match status" value="1"/>
</dbReference>
<dbReference type="Pfam" id="PF22936">
    <property type="entry name" value="Pol_BBD"/>
    <property type="match status" value="1"/>
</dbReference>
<keyword evidence="1" id="KW-0645">Protease</keyword>
<feature type="compositionally biased region" description="Pro residues" evidence="2">
    <location>
        <begin position="485"/>
        <end position="517"/>
    </location>
</feature>
<organism evidence="4">
    <name type="scientific">Fagus sylvatica</name>
    <name type="common">Beechnut</name>
    <dbReference type="NCBI Taxonomy" id="28930"/>
    <lineage>
        <taxon>Eukaryota</taxon>
        <taxon>Viridiplantae</taxon>
        <taxon>Streptophyta</taxon>
        <taxon>Embryophyta</taxon>
        <taxon>Tracheophyta</taxon>
        <taxon>Spermatophyta</taxon>
        <taxon>Magnoliopsida</taxon>
        <taxon>eudicotyledons</taxon>
        <taxon>Gunneridae</taxon>
        <taxon>Pentapetalae</taxon>
        <taxon>rosids</taxon>
        <taxon>fabids</taxon>
        <taxon>Fagales</taxon>
        <taxon>Fagaceae</taxon>
        <taxon>Fagus</taxon>
    </lineage>
</organism>
<reference evidence="4" key="1">
    <citation type="submission" date="2018-02" db="EMBL/GenBank/DDBJ databases">
        <authorList>
            <person name="Cohen D.B."/>
            <person name="Kent A.D."/>
        </authorList>
    </citation>
    <scope>NUCLEOTIDE SEQUENCE</scope>
</reference>
<dbReference type="InterPro" id="IPR036875">
    <property type="entry name" value="Znf_CCHC_sf"/>
</dbReference>
<gene>
    <name evidence="4" type="ORF">FSB_LOCUS32607</name>
</gene>
<dbReference type="GO" id="GO:0008233">
    <property type="term" value="F:peptidase activity"/>
    <property type="evidence" value="ECO:0007669"/>
    <property type="project" value="UniProtKB-KW"/>
</dbReference>
<dbReference type="GO" id="GO:0006508">
    <property type="term" value="P:proteolysis"/>
    <property type="evidence" value="ECO:0007669"/>
    <property type="project" value="UniProtKB-KW"/>
</dbReference>
<evidence type="ECO:0000259" key="3">
    <source>
        <dbReference type="SMART" id="SM00343"/>
    </source>
</evidence>
<dbReference type="InterPro" id="IPR001878">
    <property type="entry name" value="Znf_CCHC"/>
</dbReference>
<dbReference type="PANTHER" id="PTHR42648:SF26">
    <property type="entry name" value="INTEGRASE CATALYTIC DOMAIN-CONTAINING PROTEIN"/>
    <property type="match status" value="1"/>
</dbReference>
<evidence type="ECO:0000256" key="1">
    <source>
        <dbReference type="ARBA" id="ARBA00022670"/>
    </source>
</evidence>
<feature type="region of interest" description="Disordered" evidence="2">
    <location>
        <begin position="477"/>
        <end position="517"/>
    </location>
</feature>
<dbReference type="InterPro" id="IPR057670">
    <property type="entry name" value="SH3_retrovirus"/>
</dbReference>
<proteinExistence type="predicted"/>
<feature type="domain" description="CCHC-type" evidence="3">
    <location>
        <begin position="43"/>
        <end position="59"/>
    </location>
</feature>
<dbReference type="InterPro" id="IPR025724">
    <property type="entry name" value="GAG-pre-integrase_dom"/>
</dbReference>
<dbReference type="Gene3D" id="4.10.60.10">
    <property type="entry name" value="Zinc finger, CCHC-type"/>
    <property type="match status" value="1"/>
</dbReference>
<dbReference type="GO" id="GO:0003676">
    <property type="term" value="F:nucleic acid binding"/>
    <property type="evidence" value="ECO:0007669"/>
    <property type="project" value="InterPro"/>
</dbReference>
<dbReference type="EMBL" id="OIVN01002564">
    <property type="protein sequence ID" value="SPD04725.1"/>
    <property type="molecule type" value="Genomic_DNA"/>
</dbReference>
<evidence type="ECO:0000256" key="2">
    <source>
        <dbReference type="SAM" id="MobiDB-lite"/>
    </source>
</evidence>
<protein>
    <recommendedName>
        <fullName evidence="3">CCHC-type domain-containing protein</fullName>
    </recommendedName>
</protein>
<evidence type="ECO:0000313" key="4">
    <source>
        <dbReference type="EMBL" id="SPD04725.1"/>
    </source>
</evidence>
<dbReference type="GO" id="GO:0008270">
    <property type="term" value="F:zinc ion binding"/>
    <property type="evidence" value="ECO:0007669"/>
    <property type="project" value="InterPro"/>
</dbReference>
<feature type="domain" description="CCHC-type" evidence="3">
    <location>
        <begin position="25"/>
        <end position="41"/>
    </location>
</feature>
<dbReference type="AlphaFoldDB" id="A0A2N9GYL1"/>